<dbReference type="EMBL" id="LXQA010104438">
    <property type="protein sequence ID" value="MCI17218.1"/>
    <property type="molecule type" value="Genomic_DNA"/>
</dbReference>
<accession>A0A392PZE5</accession>
<dbReference type="Proteomes" id="UP000265520">
    <property type="component" value="Unassembled WGS sequence"/>
</dbReference>
<proteinExistence type="predicted"/>
<organism evidence="1 2">
    <name type="scientific">Trifolium medium</name>
    <dbReference type="NCBI Taxonomy" id="97028"/>
    <lineage>
        <taxon>Eukaryota</taxon>
        <taxon>Viridiplantae</taxon>
        <taxon>Streptophyta</taxon>
        <taxon>Embryophyta</taxon>
        <taxon>Tracheophyta</taxon>
        <taxon>Spermatophyta</taxon>
        <taxon>Magnoliopsida</taxon>
        <taxon>eudicotyledons</taxon>
        <taxon>Gunneridae</taxon>
        <taxon>Pentapetalae</taxon>
        <taxon>rosids</taxon>
        <taxon>fabids</taxon>
        <taxon>Fabales</taxon>
        <taxon>Fabaceae</taxon>
        <taxon>Papilionoideae</taxon>
        <taxon>50 kb inversion clade</taxon>
        <taxon>NPAAA clade</taxon>
        <taxon>Hologalegina</taxon>
        <taxon>IRL clade</taxon>
        <taxon>Trifolieae</taxon>
        <taxon>Trifolium</taxon>
    </lineage>
</organism>
<dbReference type="AlphaFoldDB" id="A0A392PZE5"/>
<feature type="non-terminal residue" evidence="1">
    <location>
        <position position="51"/>
    </location>
</feature>
<evidence type="ECO:0000313" key="1">
    <source>
        <dbReference type="EMBL" id="MCI17218.1"/>
    </source>
</evidence>
<protein>
    <submittedName>
        <fullName evidence="1">Uncharacterized protein</fullName>
    </submittedName>
</protein>
<comment type="caution">
    <text evidence="1">The sequence shown here is derived from an EMBL/GenBank/DDBJ whole genome shotgun (WGS) entry which is preliminary data.</text>
</comment>
<keyword evidence="2" id="KW-1185">Reference proteome</keyword>
<reference evidence="1 2" key="1">
    <citation type="journal article" date="2018" name="Front. Plant Sci.">
        <title>Red Clover (Trifolium pratense) and Zigzag Clover (T. medium) - A Picture of Genomic Similarities and Differences.</title>
        <authorList>
            <person name="Dluhosova J."/>
            <person name="Istvanek J."/>
            <person name="Nedelnik J."/>
            <person name="Repkova J."/>
        </authorList>
    </citation>
    <scope>NUCLEOTIDE SEQUENCE [LARGE SCALE GENOMIC DNA]</scope>
    <source>
        <strain evidence="2">cv. 10/8</strain>
        <tissue evidence="1">Leaf</tissue>
    </source>
</reference>
<sequence>MQKHPVDDDVVPSPNKPVDEELHFENIENVENNKAVLSSKWTTGVGPRIGY</sequence>
<evidence type="ECO:0000313" key="2">
    <source>
        <dbReference type="Proteomes" id="UP000265520"/>
    </source>
</evidence>
<name>A0A392PZE5_9FABA</name>